<dbReference type="GO" id="GO:0016787">
    <property type="term" value="F:hydrolase activity"/>
    <property type="evidence" value="ECO:0007669"/>
    <property type="project" value="UniProtKB-KW"/>
</dbReference>
<feature type="domain" description="AB hydrolase-1" evidence="5">
    <location>
        <begin position="15"/>
        <end position="124"/>
    </location>
</feature>
<dbReference type="InterPro" id="IPR051601">
    <property type="entry name" value="Serine_prot/Carboxylest_S33"/>
</dbReference>
<feature type="compositionally biased region" description="Polar residues" evidence="4">
    <location>
        <begin position="32"/>
        <end position="41"/>
    </location>
</feature>
<dbReference type="SUPFAM" id="SSF53474">
    <property type="entry name" value="alpha/beta-Hydrolases"/>
    <property type="match status" value="1"/>
</dbReference>
<proteinExistence type="inferred from homology"/>
<evidence type="ECO:0000256" key="3">
    <source>
        <dbReference type="ARBA" id="ARBA00022801"/>
    </source>
</evidence>
<evidence type="ECO:0000256" key="4">
    <source>
        <dbReference type="SAM" id="MobiDB-lite"/>
    </source>
</evidence>
<dbReference type="Pfam" id="PF00561">
    <property type="entry name" value="Abhydrolase_1"/>
    <property type="match status" value="1"/>
</dbReference>
<dbReference type="PANTHER" id="PTHR43248">
    <property type="entry name" value="2-SUCCINYL-6-HYDROXY-2,4-CYCLOHEXADIENE-1-CARBOXYLATE SYNTHASE"/>
    <property type="match status" value="1"/>
</dbReference>
<dbReference type="InterPro" id="IPR029058">
    <property type="entry name" value="AB_hydrolase_fold"/>
</dbReference>
<keyword evidence="3" id="KW-0378">Hydrolase</keyword>
<reference evidence="6" key="1">
    <citation type="submission" date="2024-06" db="EMBL/GenBank/DDBJ databases">
        <authorList>
            <consortium name="consrtm"/>
            <person name="Uemura M."/>
            <person name="Terahara T."/>
        </authorList>
    </citation>
    <scope>NUCLEOTIDE SEQUENCE</scope>
    <source>
        <strain evidence="6">KM77-8</strain>
    </source>
</reference>
<comment type="similarity">
    <text evidence="1">Belongs to the peptidase S33 family.</text>
</comment>
<accession>A0AAT9HK02</accession>
<dbReference type="Gene3D" id="3.40.50.1820">
    <property type="entry name" value="alpha/beta hydrolase"/>
    <property type="match status" value="1"/>
</dbReference>
<dbReference type="InterPro" id="IPR000073">
    <property type="entry name" value="AB_hydrolase_1"/>
</dbReference>
<feature type="region of interest" description="Disordered" evidence="4">
    <location>
        <begin position="32"/>
        <end position="51"/>
    </location>
</feature>
<name>A0AAT9HK02_9ACTN</name>
<dbReference type="EMBL" id="AP035768">
    <property type="protein sequence ID" value="BFO17597.1"/>
    <property type="molecule type" value="Genomic_DNA"/>
</dbReference>
<evidence type="ECO:0000256" key="1">
    <source>
        <dbReference type="ARBA" id="ARBA00010088"/>
    </source>
</evidence>
<keyword evidence="2" id="KW-0732">Signal</keyword>
<protein>
    <recommendedName>
        <fullName evidence="5">AB hydrolase-1 domain-containing protein</fullName>
    </recommendedName>
</protein>
<organism evidence="6">
    <name type="scientific">Streptomyces haneummycinicus</name>
    <dbReference type="NCBI Taxonomy" id="3074435"/>
    <lineage>
        <taxon>Bacteria</taxon>
        <taxon>Bacillati</taxon>
        <taxon>Actinomycetota</taxon>
        <taxon>Actinomycetes</taxon>
        <taxon>Kitasatosporales</taxon>
        <taxon>Streptomycetaceae</taxon>
        <taxon>Streptomyces</taxon>
    </lineage>
</organism>
<evidence type="ECO:0000313" key="6">
    <source>
        <dbReference type="EMBL" id="BFO17597.1"/>
    </source>
</evidence>
<evidence type="ECO:0000259" key="5">
    <source>
        <dbReference type="Pfam" id="PF00561"/>
    </source>
</evidence>
<gene>
    <name evidence="6" type="ORF">SHKM778_39850</name>
</gene>
<sequence length="135" mass="14838">MLGLAFGRKDFLGLTEDYDVVSFDPRGVGRSSPVSCGTDATGQALEATDGEEMADPRDILRKLREVAAECAEHSGPVLEHIGTVDVARDLDVMRQALGDRKLNYLGFSYGTRIGAVYAAKFPGRWAGWRWTAWTR</sequence>
<reference evidence="6" key="2">
    <citation type="submission" date="2024-07" db="EMBL/GenBank/DDBJ databases">
        <title>Streptomyces haneummycinica sp. nov., a new antibiotic-producing actinobacterium isolated from marine sediment.</title>
        <authorList>
            <person name="Uemura M."/>
            <person name="Hamada M."/>
            <person name="Hirano S."/>
            <person name="Kobayashi K."/>
            <person name="Ohshiro T."/>
            <person name="Kobayashi T."/>
            <person name="Terahara T."/>
        </authorList>
    </citation>
    <scope>NUCLEOTIDE SEQUENCE</scope>
    <source>
        <strain evidence="6">KM77-8</strain>
    </source>
</reference>
<evidence type="ECO:0000256" key="2">
    <source>
        <dbReference type="ARBA" id="ARBA00022729"/>
    </source>
</evidence>
<dbReference type="AlphaFoldDB" id="A0AAT9HK02"/>
<dbReference type="PANTHER" id="PTHR43248:SF29">
    <property type="entry name" value="TRIPEPTIDYL AMINOPEPTIDASE"/>
    <property type="match status" value="1"/>
</dbReference>